<dbReference type="OrthoDB" id="17255at2759"/>
<gene>
    <name evidence="2" type="primary">MOSC1</name>
</gene>
<evidence type="ECO:0000313" key="2">
    <source>
        <dbReference type="EMBL" id="CDG69571.1"/>
    </source>
</evidence>
<dbReference type="SUPFAM" id="SSF50800">
    <property type="entry name" value="PK beta-barrel domain-like"/>
    <property type="match status" value="1"/>
</dbReference>
<feature type="domain" description="MOSC" evidence="1">
    <location>
        <begin position="159"/>
        <end position="311"/>
    </location>
</feature>
<dbReference type="Pfam" id="PF03473">
    <property type="entry name" value="MOSC"/>
    <property type="match status" value="1"/>
</dbReference>
<evidence type="ECO:0000259" key="1">
    <source>
        <dbReference type="PROSITE" id="PS51340"/>
    </source>
</evidence>
<dbReference type="InterPro" id="IPR005303">
    <property type="entry name" value="MOCOS_middle"/>
</dbReference>
<dbReference type="EMBL" id="HAAD01003339">
    <property type="protein sequence ID" value="CDG69571.1"/>
    <property type="molecule type" value="mRNA"/>
</dbReference>
<dbReference type="AlphaFoldDB" id="T2MBX4"/>
<sequence length="322" mass="36097">RMLELFFIVVVFVVGIFLLINRKKYEVVGYVSSIRTHPLKSAKPIELQHAVISDLGIEFDRQFVLLNEHGTVMTLRKFPTFVLISQKITADGIILEADGHEKLLLPLKMLKADGDHVADIKVFGLSAEGVHVSEDADLWFQKYFKHNGCKLYCFPKDGRPRFTQEKSIKRKKFADDQDMLMFADGCPLLVLSESTVEKLNENLSQSVTINNFRPNIVITGCKPESEYDWHLLKIGSSIIKALYPCVRCVATTVDPFSGCLDSDGEPLKTIQRVCAASKEKFPDFAGKPIFGFNYGVKKNGTIKVGDPVLVEVLTVYSQSTAE</sequence>
<dbReference type="GO" id="GO:0030170">
    <property type="term" value="F:pyridoxal phosphate binding"/>
    <property type="evidence" value="ECO:0007669"/>
    <property type="project" value="InterPro"/>
</dbReference>
<accession>T2MBX4</accession>
<dbReference type="GO" id="GO:0003824">
    <property type="term" value="F:catalytic activity"/>
    <property type="evidence" value="ECO:0007669"/>
    <property type="project" value="InterPro"/>
</dbReference>
<dbReference type="Pfam" id="PF03476">
    <property type="entry name" value="MOSC_N"/>
    <property type="match status" value="1"/>
</dbReference>
<dbReference type="InterPro" id="IPR005302">
    <property type="entry name" value="MoCF_Sase_C"/>
</dbReference>
<dbReference type="GO" id="GO:0030151">
    <property type="term" value="F:molybdenum ion binding"/>
    <property type="evidence" value="ECO:0007669"/>
    <property type="project" value="InterPro"/>
</dbReference>
<protein>
    <submittedName>
        <fullName evidence="2">MOSC domain-containing protein 1,mitochondrial</fullName>
    </submittedName>
</protein>
<name>T2MBX4_HYDVU</name>
<dbReference type="SUPFAM" id="SSF141673">
    <property type="entry name" value="MOSC N-terminal domain-like"/>
    <property type="match status" value="1"/>
</dbReference>
<dbReference type="PROSITE" id="PS51340">
    <property type="entry name" value="MOSC"/>
    <property type="match status" value="1"/>
</dbReference>
<organism evidence="2">
    <name type="scientific">Hydra vulgaris</name>
    <name type="common">Hydra</name>
    <name type="synonym">Hydra attenuata</name>
    <dbReference type="NCBI Taxonomy" id="6087"/>
    <lineage>
        <taxon>Eukaryota</taxon>
        <taxon>Metazoa</taxon>
        <taxon>Cnidaria</taxon>
        <taxon>Hydrozoa</taxon>
        <taxon>Hydroidolina</taxon>
        <taxon>Anthoathecata</taxon>
        <taxon>Aplanulata</taxon>
        <taxon>Hydridae</taxon>
        <taxon>Hydra</taxon>
    </lineage>
</organism>
<dbReference type="PANTHER" id="PTHR14237:SF19">
    <property type="entry name" value="MITOCHONDRIAL AMIDOXIME REDUCING COMPONENT 1"/>
    <property type="match status" value="1"/>
</dbReference>
<feature type="non-terminal residue" evidence="2">
    <location>
        <position position="1"/>
    </location>
</feature>
<dbReference type="InterPro" id="IPR011037">
    <property type="entry name" value="Pyrv_Knase-like_insert_dom_sf"/>
</dbReference>
<proteinExistence type="evidence at transcript level"/>
<dbReference type="PANTHER" id="PTHR14237">
    <property type="entry name" value="MOLYBDOPTERIN COFACTOR SULFURASE MOSC"/>
    <property type="match status" value="1"/>
</dbReference>
<reference evidence="2" key="1">
    <citation type="journal article" date="2013" name="Genome Biol. Evol.">
        <title>Punctuated emergences of genetic and phenotypic innovations in eumetazoan, bilaterian, euteleostome, and hominidae ancestors.</title>
        <authorList>
            <person name="Wenger Y."/>
            <person name="Galliot B."/>
        </authorList>
    </citation>
    <scope>NUCLEOTIDE SEQUENCE</scope>
    <source>
        <tissue evidence="2">Whole animals</tissue>
    </source>
</reference>